<evidence type="ECO:0000313" key="2">
    <source>
        <dbReference type="EMBL" id="ORY98991.1"/>
    </source>
</evidence>
<name>A0A1X2HIT6_SYNRA</name>
<comment type="caution">
    <text evidence="2">The sequence shown here is derived from an EMBL/GenBank/DDBJ whole genome shotgun (WGS) entry which is preliminary data.</text>
</comment>
<evidence type="ECO:0000256" key="1">
    <source>
        <dbReference type="SAM" id="SignalP"/>
    </source>
</evidence>
<accession>A0A1X2HIT6</accession>
<evidence type="ECO:0000313" key="3">
    <source>
        <dbReference type="Proteomes" id="UP000242180"/>
    </source>
</evidence>
<dbReference type="EMBL" id="MCGN01000003">
    <property type="protein sequence ID" value="ORY98991.1"/>
    <property type="molecule type" value="Genomic_DNA"/>
</dbReference>
<evidence type="ECO:0008006" key="4">
    <source>
        <dbReference type="Google" id="ProtNLM"/>
    </source>
</evidence>
<reference evidence="2 3" key="1">
    <citation type="submission" date="2016-07" db="EMBL/GenBank/DDBJ databases">
        <title>Pervasive Adenine N6-methylation of Active Genes in Fungi.</title>
        <authorList>
            <consortium name="DOE Joint Genome Institute"/>
            <person name="Mondo S.J."/>
            <person name="Dannebaum R.O."/>
            <person name="Kuo R.C."/>
            <person name="Labutti K."/>
            <person name="Haridas S."/>
            <person name="Kuo A."/>
            <person name="Salamov A."/>
            <person name="Ahrendt S.R."/>
            <person name="Lipzen A."/>
            <person name="Sullivan W."/>
            <person name="Andreopoulos W.B."/>
            <person name="Clum A."/>
            <person name="Lindquist E."/>
            <person name="Daum C."/>
            <person name="Ramamoorthy G.K."/>
            <person name="Gryganskyi A."/>
            <person name="Culley D."/>
            <person name="Magnuson J.K."/>
            <person name="James T.Y."/>
            <person name="O'Malley M.A."/>
            <person name="Stajich J.E."/>
            <person name="Spatafora J.W."/>
            <person name="Visel A."/>
            <person name="Grigoriev I.V."/>
        </authorList>
    </citation>
    <scope>NUCLEOTIDE SEQUENCE [LARGE SCALE GENOMIC DNA]</scope>
    <source>
        <strain evidence="2 3">NRRL 2496</strain>
    </source>
</reference>
<keyword evidence="3" id="KW-1185">Reference proteome</keyword>
<proteinExistence type="predicted"/>
<keyword evidence="1" id="KW-0732">Signal</keyword>
<gene>
    <name evidence="2" type="ORF">BCR43DRAFT_214209</name>
</gene>
<dbReference type="InParanoid" id="A0A1X2HIT6"/>
<feature type="chain" id="PRO_5012032787" description="Secreted protein" evidence="1">
    <location>
        <begin position="25"/>
        <end position="76"/>
    </location>
</feature>
<protein>
    <recommendedName>
        <fullName evidence="4">Secreted protein</fullName>
    </recommendedName>
</protein>
<sequence>MIKQPKTLFVSLHLSINFLSLALSIHRNTPYAETSLSESCVNLLMHSLQRKNGKKTSLDPCMYSIHHFHLYYCRVQ</sequence>
<feature type="signal peptide" evidence="1">
    <location>
        <begin position="1"/>
        <end position="24"/>
    </location>
</feature>
<organism evidence="2 3">
    <name type="scientific">Syncephalastrum racemosum</name>
    <name type="common">Filamentous fungus</name>
    <dbReference type="NCBI Taxonomy" id="13706"/>
    <lineage>
        <taxon>Eukaryota</taxon>
        <taxon>Fungi</taxon>
        <taxon>Fungi incertae sedis</taxon>
        <taxon>Mucoromycota</taxon>
        <taxon>Mucoromycotina</taxon>
        <taxon>Mucoromycetes</taxon>
        <taxon>Mucorales</taxon>
        <taxon>Syncephalastraceae</taxon>
        <taxon>Syncephalastrum</taxon>
    </lineage>
</organism>
<dbReference type="AlphaFoldDB" id="A0A1X2HIT6"/>
<dbReference type="Proteomes" id="UP000242180">
    <property type="component" value="Unassembled WGS sequence"/>
</dbReference>